<evidence type="ECO:0000313" key="2">
    <source>
        <dbReference type="EMBL" id="PAT39429.1"/>
    </source>
</evidence>
<accession>A0A2A2AP89</accession>
<reference evidence="4 5" key="1">
    <citation type="submission" date="2017-08" db="EMBL/GenBank/DDBJ databases">
        <title>WGS of Clinical strains of the CDC Group NO-1 linked to zoonotic infections in humans.</title>
        <authorList>
            <person name="Bernier A.-M."/>
            <person name="Bernard K."/>
        </authorList>
    </citation>
    <scope>NUCLEOTIDE SEQUENCE [LARGE SCALE GENOMIC DNA]</scope>
    <source>
        <strain evidence="1 5">NML03-0146</strain>
        <strain evidence="2 6">NML120219</strain>
        <strain evidence="3 4">NML91-0035</strain>
    </source>
</reference>
<dbReference type="EMBL" id="NSJF01000002">
    <property type="protein sequence ID" value="PAT35024.1"/>
    <property type="molecule type" value="Genomic_DNA"/>
</dbReference>
<evidence type="ECO:0000313" key="1">
    <source>
        <dbReference type="EMBL" id="PAT35024.1"/>
    </source>
</evidence>
<protein>
    <submittedName>
        <fullName evidence="1">Uncharacterized protein</fullName>
    </submittedName>
</protein>
<dbReference type="Proteomes" id="UP000217999">
    <property type="component" value="Unassembled WGS sequence"/>
</dbReference>
<name>A0A2A2ABB4_9BURK</name>
<dbReference type="Proteomes" id="UP000218439">
    <property type="component" value="Unassembled WGS sequence"/>
</dbReference>
<evidence type="ECO:0000313" key="4">
    <source>
        <dbReference type="Proteomes" id="UP000217780"/>
    </source>
</evidence>
<proteinExistence type="predicted"/>
<dbReference type="EMBL" id="NSJE01000050">
    <property type="protein sequence ID" value="PAT39429.1"/>
    <property type="molecule type" value="Genomic_DNA"/>
</dbReference>
<dbReference type="GeneID" id="93874273"/>
<evidence type="ECO:0000313" key="3">
    <source>
        <dbReference type="EMBL" id="PAX16573.1"/>
    </source>
</evidence>
<dbReference type="AlphaFoldDB" id="A0A2A2ABB4"/>
<evidence type="ECO:0000313" key="5">
    <source>
        <dbReference type="Proteomes" id="UP000217999"/>
    </source>
</evidence>
<dbReference type="EMBL" id="NTBI01000006">
    <property type="protein sequence ID" value="PAX16573.1"/>
    <property type="molecule type" value="Genomic_DNA"/>
</dbReference>
<gene>
    <name evidence="1" type="ORF">CK620_03595</name>
    <name evidence="2" type="ORF">CK621_14775</name>
    <name evidence="3" type="ORF">CLI92_07455</name>
</gene>
<accession>A0A2A2ABB4</accession>
<dbReference type="RefSeq" id="WP_095543607.1">
    <property type="nucleotide sequence ID" value="NZ_CP154474.1"/>
</dbReference>
<evidence type="ECO:0000313" key="6">
    <source>
        <dbReference type="Proteomes" id="UP000218439"/>
    </source>
</evidence>
<sequence length="101" mass="10900">MQREVNVVLAAGQEFRLPAHQELSPQEARQWLDAQFVELDCEPMRASGKVLIADKVLAIAATAGASLLRDPAWSERFAAATIAALGKPAIKVDIPAMSVNF</sequence>
<dbReference type="Proteomes" id="UP000217780">
    <property type="component" value="Unassembled WGS sequence"/>
</dbReference>
<accession>A0A2A2T4Z3</accession>
<organism evidence="1 5">
    <name type="scientific">Vandammella animalimorsus</name>
    <dbReference type="NCBI Taxonomy" id="2029117"/>
    <lineage>
        <taxon>Bacteria</taxon>
        <taxon>Pseudomonadati</taxon>
        <taxon>Pseudomonadota</taxon>
        <taxon>Betaproteobacteria</taxon>
        <taxon>Burkholderiales</taxon>
        <taxon>Comamonadaceae</taxon>
        <taxon>Vandammella</taxon>
    </lineage>
</organism>
<comment type="caution">
    <text evidence="1">The sequence shown here is derived from an EMBL/GenBank/DDBJ whole genome shotgun (WGS) entry which is preliminary data.</text>
</comment>